<protein>
    <submittedName>
        <fullName evidence="1">Uncharacterized protein</fullName>
    </submittedName>
</protein>
<sequence>MGTYNLDTTTKAELHSEAQKLIAKYGSPVDAVEALMAYNCELETQILAIAHRYPGLVAISFDHTHPTVA</sequence>
<dbReference type="EMBL" id="JAVIJF010000021">
    <property type="protein sequence ID" value="MDX8527869.1"/>
    <property type="molecule type" value="Genomic_DNA"/>
</dbReference>
<dbReference type="RefSeq" id="WP_320235813.1">
    <property type="nucleotide sequence ID" value="NZ_JAVIJF010000021.1"/>
</dbReference>
<organism evidence="1 2">
    <name type="scientific">Mesorhizobium montanum</name>
    <dbReference type="NCBI Taxonomy" id="3072323"/>
    <lineage>
        <taxon>Bacteria</taxon>
        <taxon>Pseudomonadati</taxon>
        <taxon>Pseudomonadota</taxon>
        <taxon>Alphaproteobacteria</taxon>
        <taxon>Hyphomicrobiales</taxon>
        <taxon>Phyllobacteriaceae</taxon>
        <taxon>Mesorhizobium</taxon>
    </lineage>
</organism>
<gene>
    <name evidence="1" type="ORF">RFM68_25565</name>
</gene>
<name>A0ABU4ZR30_9HYPH</name>
<reference evidence="1 2" key="1">
    <citation type="submission" date="2023-08" db="EMBL/GenBank/DDBJ databases">
        <title>Implementing the SeqCode for naming new Mesorhizobium species isolated from Vachellia karroo root nodules.</title>
        <authorList>
            <person name="Van Lill M."/>
        </authorList>
    </citation>
    <scope>NUCLEOTIDE SEQUENCE [LARGE SCALE GENOMIC DNA]</scope>
    <source>
        <strain evidence="1 2">MSK 1335</strain>
    </source>
</reference>
<keyword evidence="2" id="KW-1185">Reference proteome</keyword>
<accession>A0ABU4ZR30</accession>
<dbReference type="Proteomes" id="UP001276840">
    <property type="component" value="Unassembled WGS sequence"/>
</dbReference>
<evidence type="ECO:0000313" key="1">
    <source>
        <dbReference type="EMBL" id="MDX8527869.1"/>
    </source>
</evidence>
<evidence type="ECO:0000313" key="2">
    <source>
        <dbReference type="Proteomes" id="UP001276840"/>
    </source>
</evidence>
<proteinExistence type="predicted"/>
<comment type="caution">
    <text evidence="1">The sequence shown here is derived from an EMBL/GenBank/DDBJ whole genome shotgun (WGS) entry which is preliminary data.</text>
</comment>